<comment type="caution">
    <text evidence="1">The sequence shown here is derived from an EMBL/GenBank/DDBJ whole genome shotgun (WGS) entry which is preliminary data.</text>
</comment>
<keyword evidence="2" id="KW-1185">Reference proteome</keyword>
<dbReference type="AlphaFoldDB" id="A0A8J5NE85"/>
<organism evidence="1 2">
    <name type="scientific">Homarus americanus</name>
    <name type="common">American lobster</name>
    <dbReference type="NCBI Taxonomy" id="6706"/>
    <lineage>
        <taxon>Eukaryota</taxon>
        <taxon>Metazoa</taxon>
        <taxon>Ecdysozoa</taxon>
        <taxon>Arthropoda</taxon>
        <taxon>Crustacea</taxon>
        <taxon>Multicrustacea</taxon>
        <taxon>Malacostraca</taxon>
        <taxon>Eumalacostraca</taxon>
        <taxon>Eucarida</taxon>
        <taxon>Decapoda</taxon>
        <taxon>Pleocyemata</taxon>
        <taxon>Astacidea</taxon>
        <taxon>Nephropoidea</taxon>
        <taxon>Nephropidae</taxon>
        <taxon>Homarus</taxon>
    </lineage>
</organism>
<evidence type="ECO:0000313" key="2">
    <source>
        <dbReference type="Proteomes" id="UP000747542"/>
    </source>
</evidence>
<accession>A0A8J5NE85</accession>
<sequence length="82" mass="9363">MDYGSRNKMEGKPPHLFFFAMVKGELVVNSGALDVFYQVKGGDDYTVNWVVTIAVSWMSFYQVNGVVNSEVLDVFYQFYNTT</sequence>
<gene>
    <name evidence="1" type="ORF">Hamer_G003760</name>
</gene>
<evidence type="ECO:0000313" key="1">
    <source>
        <dbReference type="EMBL" id="KAG7178012.1"/>
    </source>
</evidence>
<protein>
    <submittedName>
        <fullName evidence="1">Uncharacterized protein</fullName>
    </submittedName>
</protein>
<reference evidence="1" key="1">
    <citation type="journal article" date="2021" name="Sci. Adv.">
        <title>The American lobster genome reveals insights on longevity, neural, and immune adaptations.</title>
        <authorList>
            <person name="Polinski J.M."/>
            <person name="Zimin A.V."/>
            <person name="Clark K.F."/>
            <person name="Kohn A.B."/>
            <person name="Sadowski N."/>
            <person name="Timp W."/>
            <person name="Ptitsyn A."/>
            <person name="Khanna P."/>
            <person name="Romanova D.Y."/>
            <person name="Williams P."/>
            <person name="Greenwood S.J."/>
            <person name="Moroz L.L."/>
            <person name="Walt D.R."/>
            <person name="Bodnar A.G."/>
        </authorList>
    </citation>
    <scope>NUCLEOTIDE SEQUENCE</scope>
    <source>
        <strain evidence="1">GMGI-L3</strain>
    </source>
</reference>
<dbReference type="Proteomes" id="UP000747542">
    <property type="component" value="Unassembled WGS sequence"/>
</dbReference>
<proteinExistence type="predicted"/>
<name>A0A8J5NE85_HOMAM</name>
<dbReference type="EMBL" id="JAHLQT010000697">
    <property type="protein sequence ID" value="KAG7178012.1"/>
    <property type="molecule type" value="Genomic_DNA"/>
</dbReference>